<dbReference type="RefSeq" id="WP_075085380.1">
    <property type="nucleotide sequence ID" value="NZ_CP042912.1"/>
</dbReference>
<organism evidence="1 2">
    <name type="scientific">Mariniblastus fucicola</name>
    <dbReference type="NCBI Taxonomy" id="980251"/>
    <lineage>
        <taxon>Bacteria</taxon>
        <taxon>Pseudomonadati</taxon>
        <taxon>Planctomycetota</taxon>
        <taxon>Planctomycetia</taxon>
        <taxon>Pirellulales</taxon>
        <taxon>Pirellulaceae</taxon>
        <taxon>Mariniblastus</taxon>
    </lineage>
</organism>
<gene>
    <name evidence="1" type="ORF">MFFC18_13370</name>
</gene>
<sequence>MATKSATTIPNSEADFLIWSKQFVSQVSANPELYFLEADRVTELETELAQYQTAFDDAVKARDESLAATRHKTTLRKAFENNTRVAAKMIQANDKVTDADREAAGVHVAKHSRTPVSVPTTFPVGFVMATDRLEHTLSFSDSDTPTRRARPAGATGCEVYLFVGDDTPQSASKYSFRMLATRSPQRITFTDEQAGKTANYLLRWVNSKGENGPWSQIISATIPAV</sequence>
<keyword evidence="2" id="KW-1185">Reference proteome</keyword>
<dbReference type="OrthoDB" id="456003at2"/>
<reference evidence="1 2" key="1">
    <citation type="submission" date="2019-08" db="EMBL/GenBank/DDBJ databases">
        <title>Deep-cultivation of Planctomycetes and their phenomic and genomic characterization uncovers novel biology.</title>
        <authorList>
            <person name="Wiegand S."/>
            <person name="Jogler M."/>
            <person name="Boedeker C."/>
            <person name="Pinto D."/>
            <person name="Vollmers J."/>
            <person name="Rivas-Marin E."/>
            <person name="Kohn T."/>
            <person name="Peeters S.H."/>
            <person name="Heuer A."/>
            <person name="Rast P."/>
            <person name="Oberbeckmann S."/>
            <person name="Bunk B."/>
            <person name="Jeske O."/>
            <person name="Meyerdierks A."/>
            <person name="Storesund J.E."/>
            <person name="Kallscheuer N."/>
            <person name="Luecker S."/>
            <person name="Lage O.M."/>
            <person name="Pohl T."/>
            <person name="Merkel B.J."/>
            <person name="Hornburger P."/>
            <person name="Mueller R.-W."/>
            <person name="Bruemmer F."/>
            <person name="Labrenz M."/>
            <person name="Spormann A.M."/>
            <person name="Op den Camp H."/>
            <person name="Overmann J."/>
            <person name="Amann R."/>
            <person name="Jetten M.S.M."/>
            <person name="Mascher T."/>
            <person name="Medema M.H."/>
            <person name="Devos D.P."/>
            <person name="Kaster A.-K."/>
            <person name="Ovreas L."/>
            <person name="Rohde M."/>
            <person name="Galperin M.Y."/>
            <person name="Jogler C."/>
        </authorList>
    </citation>
    <scope>NUCLEOTIDE SEQUENCE [LARGE SCALE GENOMIC DNA]</scope>
    <source>
        <strain evidence="1 2">FC18</strain>
    </source>
</reference>
<name>A0A5B9PER8_9BACT</name>
<proteinExistence type="predicted"/>
<protein>
    <submittedName>
        <fullName evidence="1">Uncharacterized protein</fullName>
    </submittedName>
</protein>
<evidence type="ECO:0000313" key="2">
    <source>
        <dbReference type="Proteomes" id="UP000322214"/>
    </source>
</evidence>
<evidence type="ECO:0000313" key="1">
    <source>
        <dbReference type="EMBL" id="QEG21481.1"/>
    </source>
</evidence>
<dbReference type="AlphaFoldDB" id="A0A5B9PER8"/>
<dbReference type="Proteomes" id="UP000322214">
    <property type="component" value="Chromosome"/>
</dbReference>
<dbReference type="KEGG" id="mff:MFFC18_13370"/>
<accession>A0A5B9PER8</accession>
<dbReference type="EMBL" id="CP042912">
    <property type="protein sequence ID" value="QEG21481.1"/>
    <property type="molecule type" value="Genomic_DNA"/>
</dbReference>